<dbReference type="Proteomes" id="UP000095280">
    <property type="component" value="Unplaced"/>
</dbReference>
<feature type="transmembrane region" description="Helical" evidence="1">
    <location>
        <begin position="126"/>
        <end position="144"/>
    </location>
</feature>
<feature type="transmembrane region" description="Helical" evidence="1">
    <location>
        <begin position="101"/>
        <end position="120"/>
    </location>
</feature>
<feature type="transmembrane region" description="Helical" evidence="1">
    <location>
        <begin position="156"/>
        <end position="175"/>
    </location>
</feature>
<keyword evidence="1" id="KW-1133">Transmembrane helix</keyword>
<name>A0A1I8IJ39_9PLAT</name>
<evidence type="ECO:0000313" key="3">
    <source>
        <dbReference type="WBParaSite" id="maker-uti_cns_0013316-snap-gene-0.2-mRNA-1"/>
    </source>
</evidence>
<organism evidence="2 3">
    <name type="scientific">Macrostomum lignano</name>
    <dbReference type="NCBI Taxonomy" id="282301"/>
    <lineage>
        <taxon>Eukaryota</taxon>
        <taxon>Metazoa</taxon>
        <taxon>Spiralia</taxon>
        <taxon>Lophotrochozoa</taxon>
        <taxon>Platyhelminthes</taxon>
        <taxon>Rhabditophora</taxon>
        <taxon>Macrostomorpha</taxon>
        <taxon>Macrostomida</taxon>
        <taxon>Macrostomidae</taxon>
        <taxon>Macrostomum</taxon>
    </lineage>
</organism>
<protein>
    <submittedName>
        <fullName evidence="3">Ion_trans domain-containing protein</fullName>
    </submittedName>
</protein>
<accession>A0A1I8IJ39</accession>
<feature type="transmembrane region" description="Helical" evidence="1">
    <location>
        <begin position="36"/>
        <end position="55"/>
    </location>
</feature>
<dbReference type="PANTHER" id="PTHR12226:SF3">
    <property type="entry name" value="SOLUTE CARRIER FAMILY 66 MEMBER 3"/>
    <property type="match status" value="1"/>
</dbReference>
<feature type="transmembrane region" description="Helical" evidence="1">
    <location>
        <begin position="6"/>
        <end position="24"/>
    </location>
</feature>
<sequence>MDSAAALQAVNLAVILLCIVQRIPQVSKVIANGSTLGLDVLGLSLELWWFLSVQLGILFRYWPSNVITMLINSLAIVSAVGKSRQIYTLWRQKLVHNMSGATWLLAFTCSSARIASTLLSTGDFNLLMLYIINGSLNLGGVSISDSVRLTAVNGQSGAELVIFVGVVFNQVLLLLNISRVVPVGGIVASFTANSRSANHRGCRLQFLTLGQVDVQSDRVVVALHQALQYGIVLNIVDILDLRSESIVGEKVAQIVAILEHGDLDALSNVAENLRPEAQLLGVVDAHKVVPELVVANPAEIIQPAAVRQGFRCQLQRRVEGSLFVQPVALGQQAAQQGDAAVAVEFVQSAGPLGVRLAIPWLERRQGFKTFSTALLGIEGQHWFAAQLEDAFVDKGLGSFDQVDGGFQLLVGVMASPSGVRYMTVCRPNREPAELEVSYISGRSSIWKYFDLVTTNCLLPFIMGVLLAFSNFCNFRAVCFRYLCTCGSGRRTMVRVMPTSARLTSEATILVKNQTPRKNSSSIRSTSSLVNLMYLSFLDVNGTLAYLSRNMAYRSNRKALFSRMRSCRSSGSGT</sequence>
<dbReference type="PANTHER" id="PTHR12226">
    <property type="entry name" value="MANNOSE-P-DOLICHOL UTILIZATION DEFECT 1 LEC35 -RELATED"/>
    <property type="match status" value="1"/>
</dbReference>
<feature type="transmembrane region" description="Helical" evidence="1">
    <location>
        <begin position="61"/>
        <end position="80"/>
    </location>
</feature>
<dbReference type="WBParaSite" id="maker-uti_cns_0013316-snap-gene-0.2-mRNA-1">
    <property type="protein sequence ID" value="maker-uti_cns_0013316-snap-gene-0.2-mRNA-1"/>
    <property type="gene ID" value="maker-uti_cns_0013316-snap-gene-0.2"/>
</dbReference>
<keyword evidence="1" id="KW-0812">Transmembrane</keyword>
<evidence type="ECO:0000313" key="2">
    <source>
        <dbReference type="Proteomes" id="UP000095280"/>
    </source>
</evidence>
<evidence type="ECO:0000256" key="1">
    <source>
        <dbReference type="SAM" id="Phobius"/>
    </source>
</evidence>
<dbReference type="InterPro" id="IPR016817">
    <property type="entry name" value="MannP-dilichol_defect-1"/>
</dbReference>
<keyword evidence="1" id="KW-0472">Membrane</keyword>
<proteinExistence type="predicted"/>
<reference evidence="3" key="1">
    <citation type="submission" date="2016-11" db="UniProtKB">
        <authorList>
            <consortium name="WormBaseParasite"/>
        </authorList>
    </citation>
    <scope>IDENTIFICATION</scope>
</reference>
<dbReference type="AlphaFoldDB" id="A0A1I8IJ39"/>
<keyword evidence="2" id="KW-1185">Reference proteome</keyword>